<feature type="compositionally biased region" description="Acidic residues" evidence="1">
    <location>
        <begin position="50"/>
        <end position="68"/>
    </location>
</feature>
<keyword evidence="3" id="KW-1185">Reference proteome</keyword>
<sequence length="498" mass="53171">MGEFLSGGEEQLRARGEDTSAPEAGDATCLSVLEALDEDLDAYLDRELADAPDADDAPEEDSDEEDADELRALLTLAEEEIRWLAQSPETAFSDAERAGAPVLIPAWMRENPSVAVAEPVRPAWAHAQVPSPPAPSRSLPWSQRASATPTRPNLQERPWGVPMWEGPPRTPHRGLDIVSGVLLGVAVVGALAAGMLVVASVRLWEVGTFRQVEVAELRAGAQRPSLADTRVPVESADLGTPVVRPEMRAPPPPVVGAIPSVTSSTSVGDIASTLQAPPAAPTLAAPASRATLDDTDALARRDTLAVTSRVRRAEEEAVEQEASKPAPEEAQASVQELTFEEDAAPEDSTPPPQEEAAVEEEAAESELDEEFARELGFADEAASEEPEPTAARTVYVPPELGEKEHLTADDVQQVVVAHQPDVTECLHKHAADSLLEKGGHFVVSWSVQPSGETTDVAMDTPALRSTPVASCIEGVVRGWKFPMHAVRMPAPIHFPFVF</sequence>
<feature type="compositionally biased region" description="Polar residues" evidence="1">
    <location>
        <begin position="139"/>
        <end position="153"/>
    </location>
</feature>
<accession>A0ABX7N1A3</accession>
<dbReference type="RefSeq" id="WP_206713248.1">
    <property type="nucleotide sequence ID" value="NZ_CP071091.1"/>
</dbReference>
<evidence type="ECO:0000313" key="3">
    <source>
        <dbReference type="Proteomes" id="UP000663090"/>
    </source>
</evidence>
<dbReference type="NCBIfam" id="NF033768">
    <property type="entry name" value="myxo_SS_tail"/>
    <property type="match status" value="1"/>
</dbReference>
<organism evidence="2 3">
    <name type="scientific">Myxococcus landrumensis</name>
    <dbReference type="NCBI Taxonomy" id="2813577"/>
    <lineage>
        <taxon>Bacteria</taxon>
        <taxon>Pseudomonadati</taxon>
        <taxon>Myxococcota</taxon>
        <taxon>Myxococcia</taxon>
        <taxon>Myxococcales</taxon>
        <taxon>Cystobacterineae</taxon>
        <taxon>Myxococcaceae</taxon>
        <taxon>Myxococcus</taxon>
    </lineage>
</organism>
<reference evidence="2 3" key="1">
    <citation type="submission" date="2021-02" db="EMBL/GenBank/DDBJ databases">
        <title>De Novo genome assembly of isolated myxobacteria.</title>
        <authorList>
            <person name="Stevens D.C."/>
        </authorList>
    </citation>
    <scope>NUCLEOTIDE SEQUENCE [LARGE SCALE GENOMIC DNA]</scope>
    <source>
        <strain evidence="2 3">SCHIC003</strain>
    </source>
</reference>
<protein>
    <submittedName>
        <fullName evidence="2">AgmX/PglI C-terminal domain-containing protein</fullName>
    </submittedName>
</protein>
<name>A0ABX7N1A3_9BACT</name>
<dbReference type="Proteomes" id="UP000663090">
    <property type="component" value="Chromosome"/>
</dbReference>
<dbReference type="EMBL" id="CP071091">
    <property type="protein sequence ID" value="QSQ11497.1"/>
    <property type="molecule type" value="Genomic_DNA"/>
</dbReference>
<feature type="compositionally biased region" description="Acidic residues" evidence="1">
    <location>
        <begin position="356"/>
        <end position="369"/>
    </location>
</feature>
<proteinExistence type="predicted"/>
<feature type="region of interest" description="Disordered" evidence="1">
    <location>
        <begin position="308"/>
        <end position="369"/>
    </location>
</feature>
<gene>
    <name evidence="2" type="ORF">JY572_24175</name>
</gene>
<feature type="region of interest" description="Disordered" evidence="1">
    <location>
        <begin position="126"/>
        <end position="161"/>
    </location>
</feature>
<evidence type="ECO:0000256" key="1">
    <source>
        <dbReference type="SAM" id="MobiDB-lite"/>
    </source>
</evidence>
<feature type="region of interest" description="Disordered" evidence="1">
    <location>
        <begin position="1"/>
        <end position="27"/>
    </location>
</feature>
<feature type="region of interest" description="Disordered" evidence="1">
    <location>
        <begin position="43"/>
        <end position="68"/>
    </location>
</feature>
<evidence type="ECO:0000313" key="2">
    <source>
        <dbReference type="EMBL" id="QSQ11497.1"/>
    </source>
</evidence>
<dbReference type="InterPro" id="IPR049806">
    <property type="entry name" value="MasK-like_C"/>
</dbReference>